<name>A0A2P4PR23_RHIID</name>
<sequence>MYGEEERPDRFGTKEDTNVWIEYIAKSVKEPTMRINLFRVLFFKTEEHLNWNYSLISTL</sequence>
<reference evidence="1 2" key="2">
    <citation type="journal article" date="2018" name="New Phytol.">
        <title>High intraspecific genome diversity in the model arbuscular mycorrhizal symbiont Rhizophagus irregularis.</title>
        <authorList>
            <person name="Chen E.C.H."/>
            <person name="Morin E."/>
            <person name="Beaudet D."/>
            <person name="Noel J."/>
            <person name="Yildirir G."/>
            <person name="Ndikumana S."/>
            <person name="Charron P."/>
            <person name="St-Onge C."/>
            <person name="Giorgi J."/>
            <person name="Kruger M."/>
            <person name="Marton T."/>
            <person name="Ropars J."/>
            <person name="Grigoriev I.V."/>
            <person name="Hainaut M."/>
            <person name="Henrissat B."/>
            <person name="Roux C."/>
            <person name="Martin F."/>
            <person name="Corradi N."/>
        </authorList>
    </citation>
    <scope>NUCLEOTIDE SEQUENCE [LARGE SCALE GENOMIC DNA]</scope>
    <source>
        <strain evidence="1 2">DAOM 197198</strain>
    </source>
</reference>
<proteinExistence type="predicted"/>
<gene>
    <name evidence="1" type="ORF">GLOIN_2v1642952</name>
</gene>
<evidence type="ECO:0000313" key="2">
    <source>
        <dbReference type="Proteomes" id="UP000018888"/>
    </source>
</evidence>
<comment type="caution">
    <text evidence="1">The sequence shown here is derived from an EMBL/GenBank/DDBJ whole genome shotgun (WGS) entry which is preliminary data.</text>
</comment>
<accession>A0A2P4PR23</accession>
<reference evidence="1 2" key="1">
    <citation type="journal article" date="2013" name="Proc. Natl. Acad. Sci. U.S.A.">
        <title>Genome of an arbuscular mycorrhizal fungus provides insight into the oldest plant symbiosis.</title>
        <authorList>
            <person name="Tisserant E."/>
            <person name="Malbreil M."/>
            <person name="Kuo A."/>
            <person name="Kohler A."/>
            <person name="Symeonidi A."/>
            <person name="Balestrini R."/>
            <person name="Charron P."/>
            <person name="Duensing N."/>
            <person name="Frei Dit Frey N."/>
            <person name="Gianinazzi-Pearson V."/>
            <person name="Gilbert L.B."/>
            <person name="Handa Y."/>
            <person name="Herr J.R."/>
            <person name="Hijri M."/>
            <person name="Koul R."/>
            <person name="Kawaguchi M."/>
            <person name="Krajinski F."/>
            <person name="Lammers P.J."/>
            <person name="Masclaux F.G."/>
            <person name="Murat C."/>
            <person name="Morin E."/>
            <person name="Ndikumana S."/>
            <person name="Pagni M."/>
            <person name="Petitpierre D."/>
            <person name="Requena N."/>
            <person name="Rosikiewicz P."/>
            <person name="Riley R."/>
            <person name="Saito K."/>
            <person name="San Clemente H."/>
            <person name="Shapiro H."/>
            <person name="van Tuinen D."/>
            <person name="Becard G."/>
            <person name="Bonfante P."/>
            <person name="Paszkowski U."/>
            <person name="Shachar-Hill Y.Y."/>
            <person name="Tuskan G.A."/>
            <person name="Young P.W."/>
            <person name="Sanders I.R."/>
            <person name="Henrissat B."/>
            <person name="Rensing S.A."/>
            <person name="Grigoriev I.V."/>
            <person name="Corradi N."/>
            <person name="Roux C."/>
            <person name="Martin F."/>
        </authorList>
    </citation>
    <scope>NUCLEOTIDE SEQUENCE [LARGE SCALE GENOMIC DNA]</scope>
    <source>
        <strain evidence="1 2">DAOM 197198</strain>
    </source>
</reference>
<keyword evidence="2" id="KW-1185">Reference proteome</keyword>
<organism evidence="1 2">
    <name type="scientific">Rhizophagus irregularis (strain DAOM 181602 / DAOM 197198 / MUCL 43194)</name>
    <name type="common">Arbuscular mycorrhizal fungus</name>
    <name type="synonym">Glomus intraradices</name>
    <dbReference type="NCBI Taxonomy" id="747089"/>
    <lineage>
        <taxon>Eukaryota</taxon>
        <taxon>Fungi</taxon>
        <taxon>Fungi incertae sedis</taxon>
        <taxon>Mucoromycota</taxon>
        <taxon>Glomeromycotina</taxon>
        <taxon>Glomeromycetes</taxon>
        <taxon>Glomerales</taxon>
        <taxon>Glomeraceae</taxon>
        <taxon>Rhizophagus</taxon>
    </lineage>
</organism>
<dbReference type="EMBL" id="AUPC02000163">
    <property type="protein sequence ID" value="POG67839.1"/>
    <property type="molecule type" value="Genomic_DNA"/>
</dbReference>
<dbReference type="AlphaFoldDB" id="A0A2P4PR23"/>
<feature type="non-terminal residue" evidence="1">
    <location>
        <position position="59"/>
    </location>
</feature>
<evidence type="ECO:0000313" key="1">
    <source>
        <dbReference type="EMBL" id="POG67839.1"/>
    </source>
</evidence>
<dbReference type="Proteomes" id="UP000018888">
    <property type="component" value="Unassembled WGS sequence"/>
</dbReference>
<protein>
    <submittedName>
        <fullName evidence="1">Uncharacterized protein</fullName>
    </submittedName>
</protein>